<name>A0AAD1CLJ9_9FLAO</name>
<dbReference type="InterPro" id="IPR047089">
    <property type="entry name" value="Asp-tRNA-ligase_1_N"/>
</dbReference>
<comment type="catalytic activity">
    <reaction evidence="7">
        <text>tRNA(Asp) + L-aspartate + ATP = L-aspartyl-tRNA(Asp) + AMP + diphosphate</text>
        <dbReference type="Rhea" id="RHEA:19649"/>
        <dbReference type="Rhea" id="RHEA-COMP:9660"/>
        <dbReference type="Rhea" id="RHEA-COMP:9678"/>
        <dbReference type="ChEBI" id="CHEBI:29991"/>
        <dbReference type="ChEBI" id="CHEBI:30616"/>
        <dbReference type="ChEBI" id="CHEBI:33019"/>
        <dbReference type="ChEBI" id="CHEBI:78442"/>
        <dbReference type="ChEBI" id="CHEBI:78516"/>
        <dbReference type="ChEBI" id="CHEBI:456215"/>
        <dbReference type="EC" id="6.1.1.12"/>
    </reaction>
</comment>
<feature type="binding site" evidence="7">
    <location>
        <begin position="216"/>
        <end position="218"/>
    </location>
    <ligand>
        <name>ATP</name>
        <dbReference type="ChEBI" id="CHEBI:30616"/>
    </ligand>
</feature>
<dbReference type="PRINTS" id="PR01042">
    <property type="entry name" value="TRNASYNTHASP"/>
</dbReference>
<dbReference type="EC" id="6.1.1.12" evidence="7"/>
<accession>A0AAD1CLJ9</accession>
<dbReference type="HAMAP" id="MF_00044">
    <property type="entry name" value="Asp_tRNA_synth_type1"/>
    <property type="match status" value="1"/>
</dbReference>
<dbReference type="InterPro" id="IPR004115">
    <property type="entry name" value="GAD-like_sf"/>
</dbReference>
<protein>
    <recommendedName>
        <fullName evidence="7">Aspartate--tRNA ligase</fullName>
        <ecNumber evidence="7">6.1.1.12</ecNumber>
    </recommendedName>
    <alternativeName>
        <fullName evidence="7">Aspartyl-tRNA synthetase</fullName>
        <shortName evidence="7">AspRS</shortName>
    </alternativeName>
</protein>
<dbReference type="RefSeq" id="WP_110548932.1">
    <property type="nucleotide sequence ID" value="NZ_AP014610.1"/>
</dbReference>
<dbReference type="PANTHER" id="PTHR22594">
    <property type="entry name" value="ASPARTYL/LYSYL-TRNA SYNTHETASE"/>
    <property type="match status" value="1"/>
</dbReference>
<dbReference type="Gene3D" id="2.40.50.140">
    <property type="entry name" value="Nucleic acid-binding proteins"/>
    <property type="match status" value="1"/>
</dbReference>
<keyword evidence="2 7" id="KW-0436">Ligase</keyword>
<dbReference type="Gene3D" id="3.30.930.10">
    <property type="entry name" value="Bira Bifunctional Protein, Domain 2"/>
    <property type="match status" value="1"/>
</dbReference>
<evidence type="ECO:0000256" key="2">
    <source>
        <dbReference type="ARBA" id="ARBA00022598"/>
    </source>
</evidence>
<dbReference type="GO" id="GO:0006422">
    <property type="term" value="P:aspartyl-tRNA aminoacylation"/>
    <property type="evidence" value="ECO:0007669"/>
    <property type="project" value="UniProtKB-UniRule"/>
</dbReference>
<evidence type="ECO:0000256" key="1">
    <source>
        <dbReference type="ARBA" id="ARBA00006303"/>
    </source>
</evidence>
<feature type="binding site" evidence="7">
    <location>
        <position position="170"/>
    </location>
    <ligand>
        <name>L-aspartate</name>
        <dbReference type="ChEBI" id="CHEBI:29991"/>
    </ligand>
</feature>
<dbReference type="GO" id="GO:0005737">
    <property type="term" value="C:cytoplasm"/>
    <property type="evidence" value="ECO:0007669"/>
    <property type="project" value="UniProtKB-SubCell"/>
</dbReference>
<feature type="binding site" evidence="7">
    <location>
        <position position="476"/>
    </location>
    <ligand>
        <name>ATP</name>
        <dbReference type="ChEBI" id="CHEBI:30616"/>
    </ligand>
</feature>
<dbReference type="SUPFAM" id="SSF55681">
    <property type="entry name" value="Class II aaRS and biotin synthetases"/>
    <property type="match status" value="1"/>
</dbReference>
<dbReference type="EMBL" id="AP014610">
    <property type="protein sequence ID" value="BBA17525.1"/>
    <property type="molecule type" value="Genomic_DNA"/>
</dbReference>
<dbReference type="NCBIfam" id="NF001750">
    <property type="entry name" value="PRK00476.1"/>
    <property type="match status" value="1"/>
</dbReference>
<dbReference type="InterPro" id="IPR002312">
    <property type="entry name" value="Asp/Asn-tRNA-synth_IIb"/>
</dbReference>
<dbReference type="CDD" id="cd00777">
    <property type="entry name" value="AspRS_core"/>
    <property type="match status" value="1"/>
</dbReference>
<keyword evidence="6 7" id="KW-0030">Aminoacyl-tRNA synthetase</keyword>
<dbReference type="InterPro" id="IPR047090">
    <property type="entry name" value="AspRS_core"/>
</dbReference>
<dbReference type="Gene3D" id="3.30.1360.30">
    <property type="entry name" value="GAD-like domain"/>
    <property type="match status" value="1"/>
</dbReference>
<dbReference type="InterPro" id="IPR045864">
    <property type="entry name" value="aa-tRNA-synth_II/BPL/LPL"/>
</dbReference>
<dbReference type="GeneID" id="66556476"/>
<dbReference type="Proteomes" id="UP000262607">
    <property type="component" value="Chromosome"/>
</dbReference>
<dbReference type="InterPro" id="IPR004365">
    <property type="entry name" value="NA-bd_OB_tRNA"/>
</dbReference>
<feature type="domain" description="Aminoacyl-transfer RNA synthetases class-II family profile" evidence="8">
    <location>
        <begin position="139"/>
        <end position="549"/>
    </location>
</feature>
<dbReference type="InterPro" id="IPR004524">
    <property type="entry name" value="Asp-tRNA-ligase_1"/>
</dbReference>
<evidence type="ECO:0000256" key="5">
    <source>
        <dbReference type="ARBA" id="ARBA00022917"/>
    </source>
</evidence>
<dbReference type="SUPFAM" id="SSF55261">
    <property type="entry name" value="GAD domain-like"/>
    <property type="match status" value="1"/>
</dbReference>
<evidence type="ECO:0000256" key="7">
    <source>
        <dbReference type="HAMAP-Rule" id="MF_00044"/>
    </source>
</evidence>
<keyword evidence="7" id="KW-0963">Cytoplasm</keyword>
<comment type="function">
    <text evidence="7">Catalyzes the attachment of L-aspartate to tRNA(Asp) in a two-step reaction: L-aspartate is first activated by ATP to form Asp-AMP and then transferred to the acceptor end of tRNA(Asp).</text>
</comment>
<evidence type="ECO:0000313" key="10">
    <source>
        <dbReference type="Proteomes" id="UP000262607"/>
    </source>
</evidence>
<feature type="region of interest" description="Aspartate" evidence="7">
    <location>
        <begin position="194"/>
        <end position="197"/>
    </location>
</feature>
<keyword evidence="3 7" id="KW-0547">Nucleotide-binding</keyword>
<feature type="binding site" evidence="7">
    <location>
        <position position="225"/>
    </location>
    <ligand>
        <name>ATP</name>
        <dbReference type="ChEBI" id="CHEBI:30616"/>
    </ligand>
</feature>
<comment type="subunit">
    <text evidence="7">Homodimer.</text>
</comment>
<keyword evidence="4 7" id="KW-0067">ATP-binding</keyword>
<evidence type="ECO:0000256" key="6">
    <source>
        <dbReference type="ARBA" id="ARBA00023146"/>
    </source>
</evidence>
<feature type="binding site" evidence="7">
    <location>
        <position position="216"/>
    </location>
    <ligand>
        <name>L-aspartate</name>
        <dbReference type="ChEBI" id="CHEBI:29991"/>
    </ligand>
</feature>
<comment type="similarity">
    <text evidence="1 7">Belongs to the class-II aminoacyl-tRNA synthetase family. Type 1 subfamily.</text>
</comment>
<feature type="binding site" evidence="7">
    <location>
        <position position="442"/>
    </location>
    <ligand>
        <name>L-aspartate</name>
        <dbReference type="ChEBI" id="CHEBI:29991"/>
    </ligand>
</feature>
<gene>
    <name evidence="7 9" type="primary">aspS</name>
    <name evidence="9" type="ORF">CPU2_003</name>
</gene>
<dbReference type="Pfam" id="PF01336">
    <property type="entry name" value="tRNA_anti-codon"/>
    <property type="match status" value="1"/>
</dbReference>
<feature type="binding site" evidence="7">
    <location>
        <position position="483"/>
    </location>
    <ligand>
        <name>L-aspartate</name>
        <dbReference type="ChEBI" id="CHEBI:29991"/>
    </ligand>
</feature>
<dbReference type="NCBIfam" id="TIGR00459">
    <property type="entry name" value="aspS_bact"/>
    <property type="match status" value="1"/>
</dbReference>
<comment type="subcellular location">
    <subcellularLocation>
        <location evidence="7">Cytoplasm</location>
    </subcellularLocation>
</comment>
<dbReference type="SUPFAM" id="SSF50249">
    <property type="entry name" value="Nucleic acid-binding proteins"/>
    <property type="match status" value="1"/>
</dbReference>
<evidence type="ECO:0000256" key="4">
    <source>
        <dbReference type="ARBA" id="ARBA00022840"/>
    </source>
</evidence>
<dbReference type="PANTHER" id="PTHR22594:SF5">
    <property type="entry name" value="ASPARTATE--TRNA LIGASE, MITOCHONDRIAL"/>
    <property type="match status" value="1"/>
</dbReference>
<dbReference type="GO" id="GO:0004815">
    <property type="term" value="F:aspartate-tRNA ligase activity"/>
    <property type="evidence" value="ECO:0007669"/>
    <property type="project" value="UniProtKB-UniRule"/>
</dbReference>
<evidence type="ECO:0000259" key="8">
    <source>
        <dbReference type="PROSITE" id="PS50862"/>
    </source>
</evidence>
<dbReference type="GO" id="GO:0005524">
    <property type="term" value="F:ATP binding"/>
    <property type="evidence" value="ECO:0007669"/>
    <property type="project" value="UniProtKB-UniRule"/>
</dbReference>
<dbReference type="Pfam" id="PF00152">
    <property type="entry name" value="tRNA-synt_2"/>
    <property type="match status" value="1"/>
</dbReference>
<dbReference type="CDD" id="cd04317">
    <property type="entry name" value="EcAspRS_like_N"/>
    <property type="match status" value="1"/>
</dbReference>
<dbReference type="PROSITE" id="PS50862">
    <property type="entry name" value="AA_TRNA_LIGASE_II"/>
    <property type="match status" value="1"/>
</dbReference>
<organism evidence="9 10">
    <name type="scientific">Blattabacterium punctulatus CPU2</name>
    <dbReference type="NCBI Taxonomy" id="1457032"/>
    <lineage>
        <taxon>Bacteria</taxon>
        <taxon>Pseudomonadati</taxon>
        <taxon>Bacteroidota</taxon>
        <taxon>Flavobacteriia</taxon>
        <taxon>Flavobacteriales</taxon>
        <taxon>Blattabacteriaceae</taxon>
        <taxon>Blattabacterium</taxon>
    </lineage>
</organism>
<feature type="binding site" evidence="7">
    <location>
        <begin position="528"/>
        <end position="531"/>
    </location>
    <ligand>
        <name>ATP</name>
        <dbReference type="ChEBI" id="CHEBI:30616"/>
    </ligand>
</feature>
<proteinExistence type="inferred from homology"/>
<comment type="caution">
    <text evidence="7">Lacks conserved residue(s) required for the propagation of feature annotation.</text>
</comment>
<keyword evidence="5 7" id="KW-0648">Protein biosynthesis</keyword>
<sequence>MLYRTHNCGELCKKDIGKKVVLSGWIQKIRNLGSLIFIDIRDYFGIIQLVFSKNLIQNNFDLGKEFLIKVNGKVVKKKSKNYNISTGEIEILVFKLEILNPSIIPPFIIEDKTDGDEECRMKYRYLDIRRNPIKNNLILRHNISIEIRNFLSKNGFIEIETPLLINHTPEGARSFVVPSRIHSGKFYSLPQSPQLFKQLLMIGGIDKYFQIVKCFRDEDSRSDRQIEFTQIDCEMSFVEVNEILLFFEYFIKYIFKKIKNIQLEPFTCITYSDAMTKYGTETPDLRFVIKILDINNFIQKNEFEYFQKKKFIIVINVLKCSHYTYDQIYSIIKSIKKSKIEDKEIFWVKFFPDKTFIYSKKKLFTRENLVKIIKNIDSNPGDLLFIFFEKKIQTKIKLNKLRIDISNCLNILKNYQIFKPLWIIDLPLLEWNEKLQRYRSFHHPFTSPKKEDIHLLEKFPGNIRSKSYDLIINGVEIGGGSIRIHDKKIQNLIFKHLGLSIKEIKSEFGFLIKALEYGAPPHGGIAFGLDRLLSVLEGKGNIKDFIAFPKNNSGKDIMVNSPSFLKEKKLKELNI</sequence>
<evidence type="ECO:0000313" key="9">
    <source>
        <dbReference type="EMBL" id="BBA17525.1"/>
    </source>
</evidence>
<reference evidence="9 10" key="1">
    <citation type="submission" date="2014-06" db="EMBL/GenBank/DDBJ databases">
        <title>Genome sequence of the intracellular symbiont Blattabacterium cuenoti, strain CPU2 from the wood feeding cockroach Cryptocercus punctulatus.</title>
        <authorList>
            <person name="Kinjo Y."/>
            <person name="Ohkuma M."/>
            <person name="Tokuda G."/>
        </authorList>
    </citation>
    <scope>NUCLEOTIDE SEQUENCE [LARGE SCALE GENOMIC DNA]</scope>
    <source>
        <strain evidence="9 10">CPU2</strain>
    </source>
</reference>
<dbReference type="InterPro" id="IPR004364">
    <property type="entry name" value="Aa-tRNA-synt_II"/>
</dbReference>
<evidence type="ECO:0000256" key="3">
    <source>
        <dbReference type="ARBA" id="ARBA00022741"/>
    </source>
</evidence>
<dbReference type="InterPro" id="IPR012340">
    <property type="entry name" value="NA-bd_OB-fold"/>
</dbReference>
<dbReference type="GO" id="GO:0003676">
    <property type="term" value="F:nucleic acid binding"/>
    <property type="evidence" value="ECO:0007669"/>
    <property type="project" value="InterPro"/>
</dbReference>
<dbReference type="InterPro" id="IPR006195">
    <property type="entry name" value="aa-tRNA-synth_II"/>
</dbReference>
<dbReference type="AlphaFoldDB" id="A0AAD1CLJ9"/>